<evidence type="ECO:0000256" key="11">
    <source>
        <dbReference type="ARBA" id="ARBA00022833"/>
    </source>
</evidence>
<evidence type="ECO:0000256" key="6">
    <source>
        <dbReference type="ARBA" id="ARBA00022692"/>
    </source>
</evidence>
<feature type="domain" description="RING-type" evidence="16">
    <location>
        <begin position="161"/>
        <end position="207"/>
    </location>
</feature>
<evidence type="ECO:0000313" key="19">
    <source>
        <dbReference type="EMBL" id="KAA8914108.1"/>
    </source>
</evidence>
<evidence type="ECO:0000256" key="12">
    <source>
        <dbReference type="ARBA" id="ARBA00022989"/>
    </source>
</evidence>
<keyword evidence="12" id="KW-1133">Transmembrane helix</keyword>
<dbReference type="GO" id="GO:0061630">
    <property type="term" value="F:ubiquitin protein ligase activity"/>
    <property type="evidence" value="ECO:0007669"/>
    <property type="project" value="UniProtKB-EC"/>
</dbReference>
<sequence length="427" mass="49603">MSVNEEDDERVQEVQVLESIYPEMRVDEGGVSGSVEVAVAPPCGVAVFFECEMEQREYKISHLPPIELIFDLPRGYPGEKPPRVRLEALWMDRQRLEELKEELMGLFDHEQVIFSMVDLLQQKVETEFCKLTFTDPAMKDVLFQHDLQANQREFEDRTFHCAICQSRKKGAVCVRLANCGDVFCTECLTDYFTACIDQGYINQVVCPQPDCTSPGLNKQELTRLVGEARYDRWETLKKKQEIEADPNTAVICPRNFCQALIKRNPDDNLTICGSCEFAFCAVCKRSWHGYFDACRIPEPSKEIIEEYMEGDELTRAKIEASWGKNNMKHHVHEYECEKGFREYMELHDNRECPKCQAPIERSMGCNKMTCPICSTFFCFLCAQELDRQNPYDHYGNPMSQCYRRLFQHTEIEDFDDPAFRGNLIPFF</sequence>
<dbReference type="SUPFAM" id="SSF54495">
    <property type="entry name" value="UBC-like"/>
    <property type="match status" value="1"/>
</dbReference>
<evidence type="ECO:0000256" key="8">
    <source>
        <dbReference type="ARBA" id="ARBA00022737"/>
    </source>
</evidence>
<evidence type="ECO:0000256" key="1">
    <source>
        <dbReference type="ARBA" id="ARBA00001798"/>
    </source>
</evidence>
<evidence type="ECO:0000259" key="18">
    <source>
        <dbReference type="PROSITE" id="PS51873"/>
    </source>
</evidence>
<proteinExistence type="inferred from homology"/>
<dbReference type="Pfam" id="PF01485">
    <property type="entry name" value="IBR"/>
    <property type="match status" value="1"/>
</dbReference>
<evidence type="ECO:0000256" key="15">
    <source>
        <dbReference type="PROSITE-ProRule" id="PRU00175"/>
    </source>
</evidence>
<protein>
    <recommendedName>
        <fullName evidence="4">RBR-type E3 ubiquitin transferase</fullName>
        <ecNumber evidence="4">2.3.2.31</ecNumber>
    </recommendedName>
</protein>
<evidence type="ECO:0000259" key="17">
    <source>
        <dbReference type="PROSITE" id="PS50908"/>
    </source>
</evidence>
<dbReference type="CDD" id="cd20354">
    <property type="entry name" value="Rcat_RBR_RNF14"/>
    <property type="match status" value="1"/>
</dbReference>
<comment type="catalytic activity">
    <reaction evidence="1">
        <text>[E2 ubiquitin-conjugating enzyme]-S-ubiquitinyl-L-cysteine + [acceptor protein]-L-lysine = [E2 ubiquitin-conjugating enzyme]-L-cysteine + [acceptor protein]-N(6)-ubiquitinyl-L-lysine.</text>
        <dbReference type="EC" id="2.3.2.31"/>
    </reaction>
</comment>
<dbReference type="FunFam" id="3.30.40.10:FF:000051">
    <property type="entry name" value="RBR-type E3 ubiquitin transferase"/>
    <property type="match status" value="1"/>
</dbReference>
<evidence type="ECO:0000256" key="13">
    <source>
        <dbReference type="ARBA" id="ARBA00023136"/>
    </source>
</evidence>
<keyword evidence="5" id="KW-0808">Transferase</keyword>
<feature type="domain" description="RING-type" evidence="18">
    <location>
        <begin position="157"/>
        <end position="405"/>
    </location>
</feature>
<keyword evidence="10" id="KW-0833">Ubl conjugation pathway</keyword>
<name>A0A642V5A2_9ASCO</name>
<evidence type="ECO:0000256" key="3">
    <source>
        <dbReference type="ARBA" id="ARBA00004906"/>
    </source>
</evidence>
<keyword evidence="20" id="KW-1185">Reference proteome</keyword>
<dbReference type="PROSITE" id="PS50908">
    <property type="entry name" value="RWD"/>
    <property type="match status" value="1"/>
</dbReference>
<feature type="domain" description="RWD" evidence="17">
    <location>
        <begin position="12"/>
        <end position="131"/>
    </location>
</feature>
<dbReference type="GO" id="GO:0008270">
    <property type="term" value="F:zinc ion binding"/>
    <property type="evidence" value="ECO:0007669"/>
    <property type="project" value="UniProtKB-KW"/>
</dbReference>
<dbReference type="PANTHER" id="PTHR11685">
    <property type="entry name" value="RBR FAMILY RING FINGER AND IBR DOMAIN-CONTAINING"/>
    <property type="match status" value="1"/>
</dbReference>
<evidence type="ECO:0000256" key="2">
    <source>
        <dbReference type="ARBA" id="ARBA00004167"/>
    </source>
</evidence>
<gene>
    <name evidence="19" type="ORF">TRICI_003005</name>
</gene>
<dbReference type="InterPro" id="IPR001841">
    <property type="entry name" value="Znf_RING"/>
</dbReference>
<keyword evidence="9 15" id="KW-0863">Zinc-finger</keyword>
<accession>A0A642V5A2</accession>
<comment type="pathway">
    <text evidence="3">Protein modification; protein ubiquitination.</text>
</comment>
<dbReference type="Pfam" id="PF05773">
    <property type="entry name" value="RWD"/>
    <property type="match status" value="1"/>
</dbReference>
<comment type="caution">
    <text evidence="19">The sequence shown here is derived from an EMBL/GenBank/DDBJ whole genome shotgun (WGS) entry which is preliminary data.</text>
</comment>
<dbReference type="CDD" id="cd20341">
    <property type="entry name" value="BRcat_RBR_RNF14"/>
    <property type="match status" value="1"/>
</dbReference>
<dbReference type="GO" id="GO:0031090">
    <property type="term" value="C:organelle membrane"/>
    <property type="evidence" value="ECO:0007669"/>
    <property type="project" value="UniProtKB-ARBA"/>
</dbReference>
<comment type="subcellular location">
    <subcellularLocation>
        <location evidence="2">Membrane</location>
        <topology evidence="2">Single-pass membrane protein</topology>
    </subcellularLocation>
</comment>
<evidence type="ECO:0000256" key="14">
    <source>
        <dbReference type="ARBA" id="ARBA00044508"/>
    </source>
</evidence>
<evidence type="ECO:0000313" key="20">
    <source>
        <dbReference type="Proteomes" id="UP000761534"/>
    </source>
</evidence>
<dbReference type="InterPro" id="IPR006575">
    <property type="entry name" value="RWD_dom"/>
</dbReference>
<dbReference type="Pfam" id="PF26200">
    <property type="entry name" value="Rcat_RNF216"/>
    <property type="match status" value="1"/>
</dbReference>
<evidence type="ECO:0000256" key="7">
    <source>
        <dbReference type="ARBA" id="ARBA00022723"/>
    </source>
</evidence>
<dbReference type="VEuPathDB" id="FungiDB:TRICI_003005"/>
<dbReference type="InterPro" id="IPR047548">
    <property type="entry name" value="Rcat_RBR_RNF14"/>
</dbReference>
<keyword evidence="13" id="KW-0472">Membrane</keyword>
<dbReference type="GO" id="GO:0016567">
    <property type="term" value="P:protein ubiquitination"/>
    <property type="evidence" value="ECO:0007669"/>
    <property type="project" value="InterPro"/>
</dbReference>
<evidence type="ECO:0000256" key="9">
    <source>
        <dbReference type="ARBA" id="ARBA00022771"/>
    </source>
</evidence>
<dbReference type="InterPro" id="IPR002867">
    <property type="entry name" value="IBR_dom"/>
</dbReference>
<dbReference type="PROSITE" id="PS51873">
    <property type="entry name" value="TRIAD"/>
    <property type="match status" value="1"/>
</dbReference>
<dbReference type="SMART" id="SM00591">
    <property type="entry name" value="RWD"/>
    <property type="match status" value="1"/>
</dbReference>
<dbReference type="Proteomes" id="UP000761534">
    <property type="component" value="Unassembled WGS sequence"/>
</dbReference>
<evidence type="ECO:0000256" key="5">
    <source>
        <dbReference type="ARBA" id="ARBA00022679"/>
    </source>
</evidence>
<keyword evidence="11" id="KW-0862">Zinc</keyword>
<dbReference type="SMART" id="SM00647">
    <property type="entry name" value="IBR"/>
    <property type="match status" value="2"/>
</dbReference>
<dbReference type="Gene3D" id="3.30.40.10">
    <property type="entry name" value="Zinc/RING finger domain, C3HC4 (zinc finger)"/>
    <property type="match status" value="1"/>
</dbReference>
<organism evidence="19 20">
    <name type="scientific">Trichomonascus ciferrii</name>
    <dbReference type="NCBI Taxonomy" id="44093"/>
    <lineage>
        <taxon>Eukaryota</taxon>
        <taxon>Fungi</taxon>
        <taxon>Dikarya</taxon>
        <taxon>Ascomycota</taxon>
        <taxon>Saccharomycotina</taxon>
        <taxon>Dipodascomycetes</taxon>
        <taxon>Dipodascales</taxon>
        <taxon>Trichomonascaceae</taxon>
        <taxon>Trichomonascus</taxon>
        <taxon>Trichomonascus ciferrii complex</taxon>
    </lineage>
</organism>
<dbReference type="SUPFAM" id="SSF57850">
    <property type="entry name" value="RING/U-box"/>
    <property type="match status" value="3"/>
</dbReference>
<evidence type="ECO:0000256" key="10">
    <source>
        <dbReference type="ARBA" id="ARBA00022786"/>
    </source>
</evidence>
<dbReference type="AlphaFoldDB" id="A0A642V5A2"/>
<keyword evidence="7" id="KW-0479">Metal-binding</keyword>
<keyword evidence="6" id="KW-0812">Transmembrane</keyword>
<dbReference type="InterPro" id="IPR031127">
    <property type="entry name" value="E3_UB_ligase_RBR"/>
</dbReference>
<dbReference type="Gene3D" id="1.20.120.1750">
    <property type="match status" value="1"/>
</dbReference>
<evidence type="ECO:0000256" key="4">
    <source>
        <dbReference type="ARBA" id="ARBA00012251"/>
    </source>
</evidence>
<reference evidence="19" key="1">
    <citation type="journal article" date="2019" name="G3 (Bethesda)">
        <title>Genome Assemblies of Two Rare Opportunistic Yeast Pathogens: Diutina rugosa (syn. Candida rugosa) and Trichomonascus ciferrii (syn. Candida ciferrii).</title>
        <authorList>
            <person name="Mixao V."/>
            <person name="Saus E."/>
            <person name="Hansen A.P."/>
            <person name="Lass-Florl C."/>
            <person name="Gabaldon T."/>
        </authorList>
    </citation>
    <scope>NUCLEOTIDE SEQUENCE</scope>
    <source>
        <strain evidence="19">CBS 4856</strain>
    </source>
</reference>
<dbReference type="OrthoDB" id="1431934at2759"/>
<comment type="similarity">
    <text evidence="14">Belongs to the RBR family. RNF14 subfamily.</text>
</comment>
<dbReference type="InterPro" id="IPR013083">
    <property type="entry name" value="Znf_RING/FYVE/PHD"/>
</dbReference>
<keyword evidence="8" id="KW-0677">Repeat</keyword>
<dbReference type="GO" id="GO:0005737">
    <property type="term" value="C:cytoplasm"/>
    <property type="evidence" value="ECO:0007669"/>
    <property type="project" value="UniProtKB-ARBA"/>
</dbReference>
<dbReference type="CDD" id="cd23820">
    <property type="entry name" value="RWD_RNF14"/>
    <property type="match status" value="1"/>
</dbReference>
<dbReference type="EC" id="2.3.2.31" evidence="4"/>
<dbReference type="EMBL" id="SWFS01000209">
    <property type="protein sequence ID" value="KAA8914108.1"/>
    <property type="molecule type" value="Genomic_DNA"/>
</dbReference>
<dbReference type="PROSITE" id="PS50089">
    <property type="entry name" value="ZF_RING_2"/>
    <property type="match status" value="1"/>
</dbReference>
<dbReference type="InterPro" id="IPR016135">
    <property type="entry name" value="UBQ-conjugating_enzyme/RWD"/>
</dbReference>
<dbReference type="InterPro" id="IPR044066">
    <property type="entry name" value="TRIAD_supradom"/>
</dbReference>
<evidence type="ECO:0000259" key="16">
    <source>
        <dbReference type="PROSITE" id="PS50089"/>
    </source>
</evidence>
<dbReference type="Gene3D" id="3.10.110.10">
    <property type="entry name" value="Ubiquitin Conjugating Enzyme"/>
    <property type="match status" value="1"/>
</dbReference>